<gene>
    <name evidence="4" type="primary">LOC102195044</name>
</gene>
<dbReference type="AlphaFoldDB" id="A0A9Y6JF79"/>
<evidence type="ECO:0000256" key="2">
    <source>
        <dbReference type="SAM" id="SignalP"/>
    </source>
</evidence>
<feature type="signal peptide" evidence="2">
    <location>
        <begin position="1"/>
        <end position="22"/>
    </location>
</feature>
<keyword evidence="3" id="KW-1185">Reference proteome</keyword>
<feature type="compositionally biased region" description="Polar residues" evidence="1">
    <location>
        <begin position="34"/>
        <end position="44"/>
    </location>
</feature>
<feature type="compositionally biased region" description="Gly residues" evidence="1">
    <location>
        <begin position="50"/>
        <end position="64"/>
    </location>
</feature>
<protein>
    <submittedName>
        <fullName evidence="4">Uncharacterized transmembrane protein DDB_G0289901-like isoform X4</fullName>
    </submittedName>
</protein>
<feature type="region of interest" description="Disordered" evidence="1">
    <location>
        <begin position="98"/>
        <end position="175"/>
    </location>
</feature>
<feature type="compositionally biased region" description="Low complexity" evidence="1">
    <location>
        <begin position="119"/>
        <end position="132"/>
    </location>
</feature>
<feature type="chain" id="PRO_5041453401" evidence="2">
    <location>
        <begin position="23"/>
        <end position="344"/>
    </location>
</feature>
<dbReference type="Proteomes" id="UP000695023">
    <property type="component" value="Unplaced"/>
</dbReference>
<evidence type="ECO:0000256" key="1">
    <source>
        <dbReference type="SAM" id="MobiDB-lite"/>
    </source>
</evidence>
<name>A0A9Y6JF79_9CICH</name>
<evidence type="ECO:0000313" key="3">
    <source>
        <dbReference type="Proteomes" id="UP000695023"/>
    </source>
</evidence>
<dbReference type="GeneID" id="102195044"/>
<dbReference type="PROSITE" id="PS51257">
    <property type="entry name" value="PROKAR_LIPOPROTEIN"/>
    <property type="match status" value="1"/>
</dbReference>
<organism evidence="3 4">
    <name type="scientific">Pundamilia nyererei</name>
    <dbReference type="NCBI Taxonomy" id="303518"/>
    <lineage>
        <taxon>Eukaryota</taxon>
        <taxon>Metazoa</taxon>
        <taxon>Chordata</taxon>
        <taxon>Craniata</taxon>
        <taxon>Vertebrata</taxon>
        <taxon>Euteleostomi</taxon>
        <taxon>Actinopterygii</taxon>
        <taxon>Neopterygii</taxon>
        <taxon>Teleostei</taxon>
        <taxon>Neoteleostei</taxon>
        <taxon>Acanthomorphata</taxon>
        <taxon>Ovalentaria</taxon>
        <taxon>Cichlomorphae</taxon>
        <taxon>Cichliformes</taxon>
        <taxon>Cichlidae</taxon>
        <taxon>African cichlids</taxon>
        <taxon>Pseudocrenilabrinae</taxon>
        <taxon>Haplochromini</taxon>
        <taxon>Pundamilia</taxon>
    </lineage>
</organism>
<feature type="compositionally biased region" description="Low complexity" evidence="1">
    <location>
        <begin position="164"/>
        <end position="175"/>
    </location>
</feature>
<proteinExistence type="predicted"/>
<feature type="compositionally biased region" description="Gly residues" evidence="1">
    <location>
        <begin position="154"/>
        <end position="163"/>
    </location>
</feature>
<reference evidence="4" key="1">
    <citation type="submission" date="2025-08" db="UniProtKB">
        <authorList>
            <consortium name="RefSeq"/>
        </authorList>
    </citation>
    <scope>IDENTIFICATION</scope>
</reference>
<accession>A0A9Y6JF79</accession>
<feature type="compositionally biased region" description="Low complexity" evidence="1">
    <location>
        <begin position="140"/>
        <end position="153"/>
    </location>
</feature>
<keyword evidence="2" id="KW-0732">Signal</keyword>
<evidence type="ECO:0000313" key="4">
    <source>
        <dbReference type="RefSeq" id="XP_013768876.1"/>
    </source>
</evidence>
<dbReference type="RefSeq" id="XP_013768876.1">
    <property type="nucleotide sequence ID" value="XM_013913422.1"/>
</dbReference>
<feature type="region of interest" description="Disordered" evidence="1">
    <location>
        <begin position="34"/>
        <end position="84"/>
    </location>
</feature>
<sequence>MGLKLVLKVSCICFLLFSSGSCFPQTMKGQTSPAVTASARSAGTNPGHDGSTGGEAGSGSGSSGSTGEELDSGPEHNGSAGGEVSCCSSAGSWSFGSGGSNGGGVDPGSAGSTAGGVGPSNSAGSWSISPGSSTGGGVGPSNSAGSWSISPGSSTGGGVGPGSSPGSWSFSPGSSTGVAVGPGSWSFGLGSSSGGWVGPGSSSGGWVGPRSSPGGWSFAPVGPIGEVRPTWSNGYSFLGGVPYQNYPVLSSSFLNHPWNWMPLRPFPDFNAWSTYEVPLGMVALLPQVPSFPSSHLVQTGTGYQRGREVLSHSKYSNNILGHHPLSPVLPQYPRRASGFQGIKV</sequence>